<name>A0A0G3EKE5_9BURK</name>
<dbReference type="InterPro" id="IPR041698">
    <property type="entry name" value="Methyltransf_25"/>
</dbReference>
<dbReference type="Proteomes" id="UP000036700">
    <property type="component" value="Chromosome"/>
</dbReference>
<dbReference type="SUPFAM" id="SSF53335">
    <property type="entry name" value="S-adenosyl-L-methionine-dependent methyltransferases"/>
    <property type="match status" value="1"/>
</dbReference>
<dbReference type="PATRIC" id="fig|445709.3.peg.692"/>
<sequence>MPPSMPSAAPPMMTADPSAWVVRWAHAVPAGGRVLDVACGRGRHARYFAALGHPVTAIDRDAAALAELPAMARAICADIESGGWPLDATAQFDAVLVTNYLFRPLLPRLIDCVAPGGVLLYETFAQGNERFGRPANPDFLLHPGELLAAVDGKLRVIAYEDGRLEAPRQACVQRICAVNSASADACCYELRP</sequence>
<evidence type="ECO:0000313" key="3">
    <source>
        <dbReference type="Proteomes" id="UP000036700"/>
    </source>
</evidence>
<protein>
    <recommendedName>
        <fullName evidence="1">Methyltransferase domain-containing protein</fullName>
    </recommendedName>
</protein>
<feature type="domain" description="Methyltransferase" evidence="1">
    <location>
        <begin position="34"/>
        <end position="114"/>
    </location>
</feature>
<evidence type="ECO:0000313" key="2">
    <source>
        <dbReference type="EMBL" id="AKJ67390.1"/>
    </source>
</evidence>
<accession>A0A0G3EKE5</accession>
<dbReference type="CDD" id="cd02440">
    <property type="entry name" value="AdoMet_MTases"/>
    <property type="match status" value="1"/>
</dbReference>
<dbReference type="InterPro" id="IPR029063">
    <property type="entry name" value="SAM-dependent_MTases_sf"/>
</dbReference>
<dbReference type="OrthoDB" id="9804312at2"/>
<keyword evidence="3" id="KW-1185">Reference proteome</keyword>
<evidence type="ECO:0000259" key="1">
    <source>
        <dbReference type="Pfam" id="PF13649"/>
    </source>
</evidence>
<dbReference type="KEGG" id="ptx:ABW99_03220"/>
<gene>
    <name evidence="2" type="ORF">ABW99_03220</name>
</gene>
<dbReference type="RefSeq" id="WP_047212939.1">
    <property type="nucleotide sequence ID" value="NZ_CP011568.3"/>
</dbReference>
<proteinExistence type="predicted"/>
<dbReference type="AlphaFoldDB" id="A0A0G3EKE5"/>
<reference evidence="3" key="1">
    <citation type="submission" date="2015-06" db="EMBL/GenBank/DDBJ databases">
        <authorList>
            <person name="Lim Y.L."/>
            <person name="Ee R."/>
            <person name="Yong D."/>
            <person name="How K.Y."/>
            <person name="Yin W.F."/>
            <person name="Chan K.G."/>
        </authorList>
    </citation>
    <scope>NUCLEOTIDE SEQUENCE [LARGE SCALE GENOMIC DNA]</scope>
    <source>
        <strain evidence="3">DSM 25325</strain>
    </source>
</reference>
<organism evidence="2 3">
    <name type="scientific">Pandoraea thiooxydans</name>
    <dbReference type="NCBI Taxonomy" id="445709"/>
    <lineage>
        <taxon>Bacteria</taxon>
        <taxon>Pseudomonadati</taxon>
        <taxon>Pseudomonadota</taxon>
        <taxon>Betaproteobacteria</taxon>
        <taxon>Burkholderiales</taxon>
        <taxon>Burkholderiaceae</taxon>
        <taxon>Pandoraea</taxon>
    </lineage>
</organism>
<dbReference type="Gene3D" id="3.40.50.150">
    <property type="entry name" value="Vaccinia Virus protein VP39"/>
    <property type="match status" value="1"/>
</dbReference>
<dbReference type="STRING" id="445709.ABW99_03220"/>
<dbReference type="Pfam" id="PF13649">
    <property type="entry name" value="Methyltransf_25"/>
    <property type="match status" value="1"/>
</dbReference>
<dbReference type="EMBL" id="CP011568">
    <property type="protein sequence ID" value="AKJ67390.1"/>
    <property type="molecule type" value="Genomic_DNA"/>
</dbReference>